<feature type="domain" description="GGDEF" evidence="10">
    <location>
        <begin position="353"/>
        <end position="489"/>
    </location>
</feature>
<proteinExistence type="predicted"/>
<dbReference type="PROSITE" id="PS50887">
    <property type="entry name" value="GGDEF"/>
    <property type="match status" value="1"/>
</dbReference>
<dbReference type="GO" id="GO:1902201">
    <property type="term" value="P:negative regulation of bacterial-type flagellum-dependent cell motility"/>
    <property type="evidence" value="ECO:0007669"/>
    <property type="project" value="TreeGrafter"/>
</dbReference>
<dbReference type="Proteomes" id="UP000175989">
    <property type="component" value="Unassembled WGS sequence"/>
</dbReference>
<dbReference type="PATRIC" id="fig|762836.4.peg.791"/>
<protein>
    <recommendedName>
        <fullName evidence="2">diguanylate cyclase</fullName>
        <ecNumber evidence="2">2.7.7.65</ecNumber>
    </recommendedName>
</protein>
<evidence type="ECO:0000256" key="7">
    <source>
        <dbReference type="ARBA" id="ARBA00034247"/>
    </source>
</evidence>
<dbReference type="InterPro" id="IPR029787">
    <property type="entry name" value="Nucleotide_cyclase"/>
</dbReference>
<feature type="transmembrane region" description="Helical" evidence="9">
    <location>
        <begin position="158"/>
        <end position="178"/>
    </location>
</feature>
<evidence type="ECO:0000256" key="8">
    <source>
        <dbReference type="SAM" id="Coils"/>
    </source>
</evidence>
<feature type="coiled-coil region" evidence="8">
    <location>
        <begin position="291"/>
        <end position="318"/>
    </location>
</feature>
<feature type="transmembrane region" description="Helical" evidence="9">
    <location>
        <begin position="276"/>
        <end position="294"/>
    </location>
</feature>
<comment type="subcellular location">
    <subcellularLocation>
        <location evidence="1">Cell membrane</location>
        <topology evidence="1">Multi-pass membrane protein</topology>
    </subcellularLocation>
</comment>
<comment type="caution">
    <text evidence="11">The sequence shown here is derived from an EMBL/GenBank/DDBJ whole genome shotgun (WGS) entry which is preliminary data.</text>
</comment>
<feature type="transmembrane region" description="Helical" evidence="9">
    <location>
        <begin position="215"/>
        <end position="234"/>
    </location>
</feature>
<feature type="transmembrane region" description="Helical" evidence="9">
    <location>
        <begin position="125"/>
        <end position="146"/>
    </location>
</feature>
<dbReference type="InterPro" id="IPR007895">
    <property type="entry name" value="MASE1"/>
</dbReference>
<dbReference type="InterPro" id="IPR043128">
    <property type="entry name" value="Rev_trsase/Diguanyl_cyclase"/>
</dbReference>
<dbReference type="CDD" id="cd01949">
    <property type="entry name" value="GGDEF"/>
    <property type="match status" value="1"/>
</dbReference>
<evidence type="ECO:0000256" key="9">
    <source>
        <dbReference type="SAM" id="Phobius"/>
    </source>
</evidence>
<evidence type="ECO:0000313" key="12">
    <source>
        <dbReference type="Proteomes" id="UP000175989"/>
    </source>
</evidence>
<dbReference type="NCBIfam" id="TIGR00254">
    <property type="entry name" value="GGDEF"/>
    <property type="match status" value="1"/>
</dbReference>
<dbReference type="GO" id="GO:0052621">
    <property type="term" value="F:diguanylate cyclase activity"/>
    <property type="evidence" value="ECO:0007669"/>
    <property type="project" value="UniProtKB-EC"/>
</dbReference>
<dbReference type="PANTHER" id="PTHR45138">
    <property type="entry name" value="REGULATORY COMPONENTS OF SENSORY TRANSDUCTION SYSTEM"/>
    <property type="match status" value="1"/>
</dbReference>
<dbReference type="FunFam" id="3.30.70.270:FF:000001">
    <property type="entry name" value="Diguanylate cyclase domain protein"/>
    <property type="match status" value="1"/>
</dbReference>
<organism evidence="11 12">
    <name type="scientific">Duganella phyllosphaerae</name>
    <dbReference type="NCBI Taxonomy" id="762836"/>
    <lineage>
        <taxon>Bacteria</taxon>
        <taxon>Pseudomonadati</taxon>
        <taxon>Pseudomonadota</taxon>
        <taxon>Betaproteobacteria</taxon>
        <taxon>Burkholderiales</taxon>
        <taxon>Oxalobacteraceae</taxon>
        <taxon>Telluria group</taxon>
        <taxon>Duganella</taxon>
    </lineage>
</organism>
<feature type="transmembrane region" description="Helical" evidence="9">
    <location>
        <begin position="190"/>
        <end position="209"/>
    </location>
</feature>
<dbReference type="Gene3D" id="3.30.70.270">
    <property type="match status" value="1"/>
</dbReference>
<keyword evidence="5 9" id="KW-1133">Transmembrane helix</keyword>
<dbReference type="AlphaFoldDB" id="A0A1E7X630"/>
<dbReference type="GO" id="GO:0005886">
    <property type="term" value="C:plasma membrane"/>
    <property type="evidence" value="ECO:0007669"/>
    <property type="project" value="UniProtKB-SubCell"/>
</dbReference>
<evidence type="ECO:0000256" key="2">
    <source>
        <dbReference type="ARBA" id="ARBA00012528"/>
    </source>
</evidence>
<dbReference type="Pfam" id="PF00990">
    <property type="entry name" value="GGDEF"/>
    <property type="match status" value="1"/>
</dbReference>
<evidence type="ECO:0000259" key="10">
    <source>
        <dbReference type="PROSITE" id="PS50887"/>
    </source>
</evidence>
<dbReference type="EMBL" id="LROM01000048">
    <property type="protein sequence ID" value="OFA08491.1"/>
    <property type="molecule type" value="Genomic_DNA"/>
</dbReference>
<comment type="catalytic activity">
    <reaction evidence="7">
        <text>2 GTP = 3',3'-c-di-GMP + 2 diphosphate</text>
        <dbReference type="Rhea" id="RHEA:24898"/>
        <dbReference type="ChEBI" id="CHEBI:33019"/>
        <dbReference type="ChEBI" id="CHEBI:37565"/>
        <dbReference type="ChEBI" id="CHEBI:58805"/>
        <dbReference type="EC" id="2.7.7.65"/>
    </reaction>
</comment>
<dbReference type="InterPro" id="IPR000160">
    <property type="entry name" value="GGDEF_dom"/>
</dbReference>
<dbReference type="GO" id="GO:0043709">
    <property type="term" value="P:cell adhesion involved in single-species biofilm formation"/>
    <property type="evidence" value="ECO:0007669"/>
    <property type="project" value="TreeGrafter"/>
</dbReference>
<evidence type="ECO:0000313" key="11">
    <source>
        <dbReference type="EMBL" id="OFA08491.1"/>
    </source>
</evidence>
<dbReference type="EC" id="2.7.7.65" evidence="2"/>
<evidence type="ECO:0000256" key="5">
    <source>
        <dbReference type="ARBA" id="ARBA00022989"/>
    </source>
</evidence>
<gene>
    <name evidence="11" type="primary">cph2_3</name>
    <name evidence="11" type="ORF">DUPY_07490</name>
</gene>
<dbReference type="SUPFAM" id="SSF55073">
    <property type="entry name" value="Nucleotide cyclase"/>
    <property type="match status" value="1"/>
</dbReference>
<keyword evidence="4 9" id="KW-0812">Transmembrane</keyword>
<keyword evidence="3" id="KW-1003">Cell membrane</keyword>
<accession>A0A1E7X630</accession>
<dbReference type="SMART" id="SM00267">
    <property type="entry name" value="GGDEF"/>
    <property type="match status" value="1"/>
</dbReference>
<dbReference type="Pfam" id="PF05231">
    <property type="entry name" value="MASE1"/>
    <property type="match status" value="1"/>
</dbReference>
<sequence>MMIARSLRRGQPGWLVCLLLPLFHFASVKLTFFCAVTPENAVVVWLPNAVLLAALLRFRGRRAPLLCALTFASDVAANLPAFGWQMALLLSLVNQLEVLTTYALMRRYEASPRLQRLQDFVKFFVAGPVLAAMLAGLAAALVLQQYGSTTPYFTLARLWWFGDGLGLLIYTPLLLALSGRHYQRLRLTRLDGAILAGALLLAAAVLSAHGGAIDGVSVTPTLLLPAAAVIAFRFGMRLTTLFVALVSLSTAMMMTTGLQPFGAVPVHLEVVRAQEFILTLAMIGIGFAVLISELQSRERELERRVRERTRELERSNHRLTAMNATDGLTGIANRRHFDEMLAAEWSRARRTGQPLALAMLDVDHFKQYNDYYGHQAGDNVLRQVAAELTRRVRRTGDLVARYGGEEFAIIAQAGNEEHALAMGGLICEAIAGLKLTHPHSPFGVLTVSLGVAIIVPHDRHCIADFLRAADTALYRAKQLGRNRVELADTAISKSACSTAGGIGWE</sequence>
<reference evidence="12" key="1">
    <citation type="journal article" date="2016" name="Front. Microbiol.">
        <title>Molecular Keys to the Janthinobacterium and Duganella spp. Interaction with the Plant Pathogen Fusarium graminearum.</title>
        <authorList>
            <person name="Haack F.S."/>
            <person name="Poehlein A."/>
            <person name="Kroger C."/>
            <person name="Voigt C.A."/>
            <person name="Piepenbring M."/>
            <person name="Bode H.B."/>
            <person name="Daniel R."/>
            <person name="Schafer W."/>
            <person name="Streit W.R."/>
        </authorList>
    </citation>
    <scope>NUCLEOTIDE SEQUENCE [LARGE SCALE GENOMIC DNA]</scope>
    <source>
        <strain evidence="12">T54</strain>
    </source>
</reference>
<feature type="transmembrane region" description="Helical" evidence="9">
    <location>
        <begin position="40"/>
        <end position="56"/>
    </location>
</feature>
<evidence type="ECO:0000256" key="3">
    <source>
        <dbReference type="ARBA" id="ARBA00022475"/>
    </source>
</evidence>
<keyword evidence="8" id="KW-0175">Coiled coil</keyword>
<evidence type="ECO:0000256" key="1">
    <source>
        <dbReference type="ARBA" id="ARBA00004651"/>
    </source>
</evidence>
<keyword evidence="12" id="KW-1185">Reference proteome</keyword>
<dbReference type="InterPro" id="IPR050469">
    <property type="entry name" value="Diguanylate_Cyclase"/>
</dbReference>
<keyword evidence="6 9" id="KW-0472">Membrane</keyword>
<feature type="transmembrane region" description="Helical" evidence="9">
    <location>
        <begin position="241"/>
        <end position="264"/>
    </location>
</feature>
<evidence type="ECO:0000256" key="6">
    <source>
        <dbReference type="ARBA" id="ARBA00023136"/>
    </source>
</evidence>
<dbReference type="PANTHER" id="PTHR45138:SF9">
    <property type="entry name" value="DIGUANYLATE CYCLASE DGCM-RELATED"/>
    <property type="match status" value="1"/>
</dbReference>
<name>A0A1E7X630_9BURK</name>
<evidence type="ECO:0000256" key="4">
    <source>
        <dbReference type="ARBA" id="ARBA00022692"/>
    </source>
</evidence>